<dbReference type="Gene3D" id="3.30.420.10">
    <property type="entry name" value="Ribonuclease H-like superfamily/Ribonuclease H"/>
    <property type="match status" value="1"/>
</dbReference>
<dbReference type="PANTHER" id="PTHR37984:SF5">
    <property type="entry name" value="PROTEIN NYNRIN-LIKE"/>
    <property type="match status" value="1"/>
</dbReference>
<dbReference type="InterPro" id="IPR036397">
    <property type="entry name" value="RNaseH_sf"/>
</dbReference>
<keyword evidence="2" id="KW-1185">Reference proteome</keyword>
<sequence length="332" mass="37914">QAHETGGHWGQDALKIALTDRYYALKMDLAVMKAIHDCAKCKNFGTPKLNSLLEPITRRHLFELLVGDYLAMPMGKGRYHTLGLFLDTFSQHLWVTKFKTAGTAKMTADSLANIFNSFTAVEMFMMDGGCHFNNKLLLLHVLKCLCTPNMGEDGAENDNWEKLLRMWPDHLDDAVWAMNNHLLLSLKFTPKELLLGLVIDTKHTELMSSTTEPSTLDATIHMAYATQQCLDSYNKAVRHAIKRKTAFDHCMLKRQLAEVVFNIGDLIQIYQNDLDYTFKTERKLLPKWSTPHRVAMRLRNSYRLETLAGTLLEGEFSARHLCTFKPREGTCL</sequence>
<organism evidence="1 2">
    <name type="scientific">Pisolithus tinctorius Marx 270</name>
    <dbReference type="NCBI Taxonomy" id="870435"/>
    <lineage>
        <taxon>Eukaryota</taxon>
        <taxon>Fungi</taxon>
        <taxon>Dikarya</taxon>
        <taxon>Basidiomycota</taxon>
        <taxon>Agaricomycotina</taxon>
        <taxon>Agaricomycetes</taxon>
        <taxon>Agaricomycetidae</taxon>
        <taxon>Boletales</taxon>
        <taxon>Sclerodermatineae</taxon>
        <taxon>Pisolithaceae</taxon>
        <taxon>Pisolithus</taxon>
    </lineage>
</organism>
<feature type="non-terminal residue" evidence="1">
    <location>
        <position position="332"/>
    </location>
</feature>
<accession>A0A0C3NC29</accession>
<dbReference type="SUPFAM" id="SSF53098">
    <property type="entry name" value="Ribonuclease H-like"/>
    <property type="match status" value="1"/>
</dbReference>
<dbReference type="HOGENOM" id="CLU_062664_0_0_1"/>
<dbReference type="PANTHER" id="PTHR37984">
    <property type="entry name" value="PROTEIN CBG26694"/>
    <property type="match status" value="1"/>
</dbReference>
<protein>
    <recommendedName>
        <fullName evidence="3">Integrase catalytic domain-containing protein</fullName>
    </recommendedName>
</protein>
<gene>
    <name evidence="1" type="ORF">M404DRAFT_108240</name>
</gene>
<dbReference type="InParanoid" id="A0A0C3NC29"/>
<dbReference type="Proteomes" id="UP000054217">
    <property type="component" value="Unassembled WGS sequence"/>
</dbReference>
<reference evidence="1 2" key="1">
    <citation type="submission" date="2014-04" db="EMBL/GenBank/DDBJ databases">
        <authorList>
            <consortium name="DOE Joint Genome Institute"/>
            <person name="Kuo A."/>
            <person name="Kohler A."/>
            <person name="Costa M.D."/>
            <person name="Nagy L.G."/>
            <person name="Floudas D."/>
            <person name="Copeland A."/>
            <person name="Barry K.W."/>
            <person name="Cichocki N."/>
            <person name="Veneault-Fourrey C."/>
            <person name="LaButti K."/>
            <person name="Lindquist E.A."/>
            <person name="Lipzen A."/>
            <person name="Lundell T."/>
            <person name="Morin E."/>
            <person name="Murat C."/>
            <person name="Sun H."/>
            <person name="Tunlid A."/>
            <person name="Henrissat B."/>
            <person name="Grigoriev I.V."/>
            <person name="Hibbett D.S."/>
            <person name="Martin F."/>
            <person name="Nordberg H.P."/>
            <person name="Cantor M.N."/>
            <person name="Hua S.X."/>
        </authorList>
    </citation>
    <scope>NUCLEOTIDE SEQUENCE [LARGE SCALE GENOMIC DNA]</scope>
    <source>
        <strain evidence="1 2">Marx 270</strain>
    </source>
</reference>
<dbReference type="InterPro" id="IPR050951">
    <property type="entry name" value="Retrovirus_Pol_polyprotein"/>
</dbReference>
<evidence type="ECO:0008006" key="3">
    <source>
        <dbReference type="Google" id="ProtNLM"/>
    </source>
</evidence>
<evidence type="ECO:0000313" key="1">
    <source>
        <dbReference type="EMBL" id="KIN98694.1"/>
    </source>
</evidence>
<feature type="non-terminal residue" evidence="1">
    <location>
        <position position="1"/>
    </location>
</feature>
<dbReference type="AlphaFoldDB" id="A0A0C3NC29"/>
<proteinExistence type="predicted"/>
<dbReference type="GO" id="GO:0003676">
    <property type="term" value="F:nucleic acid binding"/>
    <property type="evidence" value="ECO:0007669"/>
    <property type="project" value="InterPro"/>
</dbReference>
<name>A0A0C3NC29_PISTI</name>
<dbReference type="OrthoDB" id="2680264at2759"/>
<dbReference type="EMBL" id="KN832013">
    <property type="protein sequence ID" value="KIN98694.1"/>
    <property type="molecule type" value="Genomic_DNA"/>
</dbReference>
<dbReference type="InterPro" id="IPR012337">
    <property type="entry name" value="RNaseH-like_sf"/>
</dbReference>
<reference evidence="2" key="2">
    <citation type="submission" date="2015-01" db="EMBL/GenBank/DDBJ databases">
        <title>Evolutionary Origins and Diversification of the Mycorrhizal Mutualists.</title>
        <authorList>
            <consortium name="DOE Joint Genome Institute"/>
            <consortium name="Mycorrhizal Genomics Consortium"/>
            <person name="Kohler A."/>
            <person name="Kuo A."/>
            <person name="Nagy L.G."/>
            <person name="Floudas D."/>
            <person name="Copeland A."/>
            <person name="Barry K.W."/>
            <person name="Cichocki N."/>
            <person name="Veneault-Fourrey C."/>
            <person name="LaButti K."/>
            <person name="Lindquist E.A."/>
            <person name="Lipzen A."/>
            <person name="Lundell T."/>
            <person name="Morin E."/>
            <person name="Murat C."/>
            <person name="Riley R."/>
            <person name="Ohm R."/>
            <person name="Sun H."/>
            <person name="Tunlid A."/>
            <person name="Henrissat B."/>
            <person name="Grigoriev I.V."/>
            <person name="Hibbett D.S."/>
            <person name="Martin F."/>
        </authorList>
    </citation>
    <scope>NUCLEOTIDE SEQUENCE [LARGE SCALE GENOMIC DNA]</scope>
    <source>
        <strain evidence="2">Marx 270</strain>
    </source>
</reference>
<evidence type="ECO:0000313" key="2">
    <source>
        <dbReference type="Proteomes" id="UP000054217"/>
    </source>
</evidence>